<keyword evidence="6" id="KW-0832">Ubl conjugation</keyword>
<accession>A0A9D5BF87</accession>
<feature type="region of interest" description="Disordered" evidence="10">
    <location>
        <begin position="222"/>
        <end position="283"/>
    </location>
</feature>
<keyword evidence="5" id="KW-0597">Phosphoprotein</keyword>
<dbReference type="InterPro" id="IPR018866">
    <property type="entry name" value="Znf-4CXXC_R1"/>
</dbReference>
<keyword evidence="8" id="KW-0804">Transcription</keyword>
<evidence type="ECO:0000313" key="13">
    <source>
        <dbReference type="Proteomes" id="UP001058974"/>
    </source>
</evidence>
<evidence type="ECO:0000256" key="8">
    <source>
        <dbReference type="ARBA" id="ARBA00023163"/>
    </source>
</evidence>
<dbReference type="GO" id="GO:0006355">
    <property type="term" value="P:regulation of DNA-templated transcription"/>
    <property type="evidence" value="ECO:0007669"/>
    <property type="project" value="InterPro"/>
</dbReference>
<dbReference type="Proteomes" id="UP001058974">
    <property type="component" value="Chromosome 1"/>
</dbReference>
<evidence type="ECO:0000256" key="3">
    <source>
        <dbReference type="ARBA" id="ARBA00022490"/>
    </source>
</evidence>
<sequence>FHFIIPQYFQSETPLSHSYSFSILLFVLWQFKTMYVVPIRWCPPTTSNMEVDSSSPQINGIDGDASGFQEIHGVPVQSFPPTNNMDFNSSSLETNGSDVDASRIPVVGNITSDSVKGKTCHQCRQKTKDVAATCRNPRNGKPCVIRFCHKCLLNRYGEIVKEVNLMTNWICPRCRDICNCSLCMKKRGQRPTGALAHKAKASGFKSVSEMLIKNASEDLELNNDNNADVVSSKEKEHVHQDPSEKTLKENSLSNMTQSRMNGPEASSANDFFIDPASLPSNGC</sequence>
<feature type="non-terminal residue" evidence="12">
    <location>
        <position position="283"/>
    </location>
</feature>
<keyword evidence="13" id="KW-1185">Reference proteome</keyword>
<dbReference type="Pfam" id="PF10497">
    <property type="entry name" value="zf-4CXXC_R1"/>
    <property type="match status" value="1"/>
</dbReference>
<dbReference type="GO" id="GO:0005737">
    <property type="term" value="C:cytoplasm"/>
    <property type="evidence" value="ECO:0007669"/>
    <property type="project" value="UniProtKB-SubCell"/>
</dbReference>
<evidence type="ECO:0000256" key="6">
    <source>
        <dbReference type="ARBA" id="ARBA00022843"/>
    </source>
</evidence>
<evidence type="ECO:0000256" key="1">
    <source>
        <dbReference type="ARBA" id="ARBA00004123"/>
    </source>
</evidence>
<name>A0A9D5BF87_PEA</name>
<reference evidence="12 13" key="1">
    <citation type="journal article" date="2022" name="Nat. Genet.">
        <title>Improved pea reference genome and pan-genome highlight genomic features and evolutionary characteristics.</title>
        <authorList>
            <person name="Yang T."/>
            <person name="Liu R."/>
            <person name="Luo Y."/>
            <person name="Hu S."/>
            <person name="Wang D."/>
            <person name="Wang C."/>
            <person name="Pandey M.K."/>
            <person name="Ge S."/>
            <person name="Xu Q."/>
            <person name="Li N."/>
            <person name="Li G."/>
            <person name="Huang Y."/>
            <person name="Saxena R.K."/>
            <person name="Ji Y."/>
            <person name="Li M."/>
            <person name="Yan X."/>
            <person name="He Y."/>
            <person name="Liu Y."/>
            <person name="Wang X."/>
            <person name="Xiang C."/>
            <person name="Varshney R.K."/>
            <person name="Ding H."/>
            <person name="Gao S."/>
            <person name="Zong X."/>
        </authorList>
    </citation>
    <scope>NUCLEOTIDE SEQUENCE [LARGE SCALE GENOMIC DNA]</scope>
    <source>
        <strain evidence="12 13">cv. Zhongwan 6</strain>
    </source>
</reference>
<keyword evidence="7" id="KW-0805">Transcription regulation</keyword>
<dbReference type="AlphaFoldDB" id="A0A9D5BF87"/>
<comment type="subcellular location">
    <subcellularLocation>
        <location evidence="2">Cytoplasm</location>
    </subcellularLocation>
    <subcellularLocation>
        <location evidence="1">Nucleus</location>
    </subcellularLocation>
</comment>
<evidence type="ECO:0000256" key="7">
    <source>
        <dbReference type="ARBA" id="ARBA00023015"/>
    </source>
</evidence>
<evidence type="ECO:0000256" key="10">
    <source>
        <dbReference type="SAM" id="MobiDB-lite"/>
    </source>
</evidence>
<evidence type="ECO:0000256" key="5">
    <source>
        <dbReference type="ARBA" id="ARBA00022553"/>
    </source>
</evidence>
<keyword evidence="4" id="KW-1017">Isopeptide bond</keyword>
<proteinExistence type="predicted"/>
<dbReference type="InterPro" id="IPR040221">
    <property type="entry name" value="CDCA7/CDA7L"/>
</dbReference>
<keyword evidence="9" id="KW-0539">Nucleus</keyword>
<evidence type="ECO:0000259" key="11">
    <source>
        <dbReference type="Pfam" id="PF10497"/>
    </source>
</evidence>
<protein>
    <recommendedName>
        <fullName evidence="11">Zinc-finger domain-containing protein</fullName>
    </recommendedName>
</protein>
<feature type="compositionally biased region" description="Basic and acidic residues" evidence="10">
    <location>
        <begin position="231"/>
        <end position="248"/>
    </location>
</feature>
<dbReference type="PANTHER" id="PTHR31169">
    <property type="entry name" value="OS05G0300700 PROTEIN"/>
    <property type="match status" value="1"/>
</dbReference>
<dbReference type="EMBL" id="JAMSHJ010000001">
    <property type="protein sequence ID" value="KAI5442558.1"/>
    <property type="molecule type" value="Genomic_DNA"/>
</dbReference>
<gene>
    <name evidence="12" type="ORF">KIW84_011559</name>
</gene>
<organism evidence="12 13">
    <name type="scientific">Pisum sativum</name>
    <name type="common">Garden pea</name>
    <name type="synonym">Lathyrus oleraceus</name>
    <dbReference type="NCBI Taxonomy" id="3888"/>
    <lineage>
        <taxon>Eukaryota</taxon>
        <taxon>Viridiplantae</taxon>
        <taxon>Streptophyta</taxon>
        <taxon>Embryophyta</taxon>
        <taxon>Tracheophyta</taxon>
        <taxon>Spermatophyta</taxon>
        <taxon>Magnoliopsida</taxon>
        <taxon>eudicotyledons</taxon>
        <taxon>Gunneridae</taxon>
        <taxon>Pentapetalae</taxon>
        <taxon>rosids</taxon>
        <taxon>fabids</taxon>
        <taxon>Fabales</taxon>
        <taxon>Fabaceae</taxon>
        <taxon>Papilionoideae</taxon>
        <taxon>50 kb inversion clade</taxon>
        <taxon>NPAAA clade</taxon>
        <taxon>Hologalegina</taxon>
        <taxon>IRL clade</taxon>
        <taxon>Fabeae</taxon>
        <taxon>Lathyrus</taxon>
    </lineage>
</organism>
<evidence type="ECO:0000256" key="9">
    <source>
        <dbReference type="ARBA" id="ARBA00023242"/>
    </source>
</evidence>
<evidence type="ECO:0000313" key="12">
    <source>
        <dbReference type="EMBL" id="KAI5442558.1"/>
    </source>
</evidence>
<keyword evidence="3" id="KW-0963">Cytoplasm</keyword>
<comment type="caution">
    <text evidence="12">The sequence shown here is derived from an EMBL/GenBank/DDBJ whole genome shotgun (WGS) entry which is preliminary data.</text>
</comment>
<dbReference type="GO" id="GO:0005634">
    <property type="term" value="C:nucleus"/>
    <property type="evidence" value="ECO:0007669"/>
    <property type="project" value="UniProtKB-SubCell"/>
</dbReference>
<dbReference type="PANTHER" id="PTHR31169:SF8">
    <property type="entry name" value="ZINC-FINGER DOMAIN OF MONOAMINE-OXIDASE A REPRESSOR R1 PROTEIN"/>
    <property type="match status" value="1"/>
</dbReference>
<evidence type="ECO:0000256" key="4">
    <source>
        <dbReference type="ARBA" id="ARBA00022499"/>
    </source>
</evidence>
<evidence type="ECO:0000256" key="2">
    <source>
        <dbReference type="ARBA" id="ARBA00004496"/>
    </source>
</evidence>
<feature type="compositionally biased region" description="Polar residues" evidence="10">
    <location>
        <begin position="249"/>
        <end position="269"/>
    </location>
</feature>
<feature type="domain" description="Zinc-finger" evidence="11">
    <location>
        <begin position="113"/>
        <end position="211"/>
    </location>
</feature>
<dbReference type="Gramene" id="Psat01G0155900-T1">
    <property type="protein sequence ID" value="KAI5442558.1"/>
    <property type="gene ID" value="KIW84_011559"/>
</dbReference>